<dbReference type="InterPro" id="IPR032808">
    <property type="entry name" value="DoxX"/>
</dbReference>
<comment type="subcellular location">
    <subcellularLocation>
        <location evidence="1">Cell membrane</location>
        <topology evidence="1">Multi-pass membrane protein</topology>
    </subcellularLocation>
</comment>
<dbReference type="KEGG" id="clia:C3E79_03690"/>
<gene>
    <name evidence="7" type="ORF">C3E79_03690</name>
</gene>
<dbReference type="GO" id="GO:0005886">
    <property type="term" value="C:plasma membrane"/>
    <property type="evidence" value="ECO:0007669"/>
    <property type="project" value="UniProtKB-SubCell"/>
</dbReference>
<accession>A0A2S0WD53</accession>
<dbReference type="AlphaFoldDB" id="A0A2S0WD53"/>
<evidence type="ECO:0000256" key="2">
    <source>
        <dbReference type="ARBA" id="ARBA00006679"/>
    </source>
</evidence>
<organism evidence="7 8">
    <name type="scientific">Corynebacterium liangguodongii</name>
    <dbReference type="NCBI Taxonomy" id="2079535"/>
    <lineage>
        <taxon>Bacteria</taxon>
        <taxon>Bacillati</taxon>
        <taxon>Actinomycetota</taxon>
        <taxon>Actinomycetes</taxon>
        <taxon>Mycobacteriales</taxon>
        <taxon>Corynebacteriaceae</taxon>
        <taxon>Corynebacterium</taxon>
    </lineage>
</organism>
<evidence type="ECO:0000313" key="7">
    <source>
        <dbReference type="EMBL" id="AWB83698.1"/>
    </source>
</evidence>
<proteinExistence type="inferred from homology"/>
<evidence type="ECO:0000313" key="8">
    <source>
        <dbReference type="Proteomes" id="UP000244754"/>
    </source>
</evidence>
<evidence type="ECO:0000256" key="3">
    <source>
        <dbReference type="ARBA" id="ARBA00022475"/>
    </source>
</evidence>
<dbReference type="Pfam" id="PF07681">
    <property type="entry name" value="DoxX"/>
    <property type="match status" value="1"/>
</dbReference>
<dbReference type="Proteomes" id="UP000244754">
    <property type="component" value="Chromosome"/>
</dbReference>
<evidence type="ECO:0000256" key="6">
    <source>
        <dbReference type="ARBA" id="ARBA00023136"/>
    </source>
</evidence>
<keyword evidence="4" id="KW-0812">Transmembrane</keyword>
<dbReference type="EMBL" id="CP026948">
    <property type="protein sequence ID" value="AWB83698.1"/>
    <property type="molecule type" value="Genomic_DNA"/>
</dbReference>
<sequence length="81" mass="8229">MSYFKDVVLVVARVIIGVIFIAHGWQKFTEWGLDGTAETFAGMGVPFPFVAATGAATAELLGGVALLIGALALAAASASTT</sequence>
<keyword evidence="3" id="KW-1003">Cell membrane</keyword>
<dbReference type="RefSeq" id="WP_108403686.1">
    <property type="nucleotide sequence ID" value="NZ_CP026948.1"/>
</dbReference>
<dbReference type="OrthoDB" id="1122432at2"/>
<evidence type="ECO:0000256" key="1">
    <source>
        <dbReference type="ARBA" id="ARBA00004651"/>
    </source>
</evidence>
<dbReference type="InterPro" id="IPR051907">
    <property type="entry name" value="DoxX-like_oxidoreductase"/>
</dbReference>
<name>A0A2S0WD53_9CORY</name>
<keyword evidence="5" id="KW-1133">Transmembrane helix</keyword>
<reference evidence="8" key="1">
    <citation type="submission" date="2018-01" db="EMBL/GenBank/DDBJ databases">
        <authorList>
            <person name="Li J."/>
        </authorList>
    </citation>
    <scope>NUCLEOTIDE SEQUENCE [LARGE SCALE GENOMIC DNA]</scope>
    <source>
        <strain evidence="8">2184</strain>
    </source>
</reference>
<comment type="similarity">
    <text evidence="2">Belongs to the DoxX family.</text>
</comment>
<dbReference type="PANTHER" id="PTHR33452">
    <property type="entry name" value="OXIDOREDUCTASE CATD-RELATED"/>
    <property type="match status" value="1"/>
</dbReference>
<keyword evidence="8" id="KW-1185">Reference proteome</keyword>
<keyword evidence="6" id="KW-0472">Membrane</keyword>
<evidence type="ECO:0000256" key="4">
    <source>
        <dbReference type="ARBA" id="ARBA00022692"/>
    </source>
</evidence>
<evidence type="ECO:0000256" key="5">
    <source>
        <dbReference type="ARBA" id="ARBA00022989"/>
    </source>
</evidence>
<dbReference type="PANTHER" id="PTHR33452:SF1">
    <property type="entry name" value="INNER MEMBRANE PROTEIN YPHA-RELATED"/>
    <property type="match status" value="1"/>
</dbReference>
<protein>
    <submittedName>
        <fullName evidence="7">Uncharacterized protein</fullName>
    </submittedName>
</protein>